<comment type="caution">
    <text evidence="1">The sequence shown here is derived from an EMBL/GenBank/DDBJ whole genome shotgun (WGS) entry which is preliminary data.</text>
</comment>
<evidence type="ECO:0000313" key="3">
    <source>
        <dbReference type="Proteomes" id="UP000663889"/>
    </source>
</evidence>
<sequence length="49" mass="5802">MLLSRFLLDQFLGYQEILMSNIKQLTEKETNRGYARNIMTNDHFCFVSA</sequence>
<protein>
    <submittedName>
        <fullName evidence="1">Uncharacterized protein</fullName>
    </submittedName>
</protein>
<proteinExistence type="predicted"/>
<gene>
    <name evidence="2" type="ORF">FNK824_LOCUS40235</name>
    <name evidence="1" type="ORF">SEV965_LOCUS39379</name>
</gene>
<dbReference type="Proteomes" id="UP000663889">
    <property type="component" value="Unassembled WGS sequence"/>
</dbReference>
<accession>A0A815Y6X9</accession>
<dbReference type="Proteomes" id="UP000663874">
    <property type="component" value="Unassembled WGS sequence"/>
</dbReference>
<dbReference type="InterPro" id="IPR019144">
    <property type="entry name" value="Membralin"/>
</dbReference>
<evidence type="ECO:0000313" key="1">
    <source>
        <dbReference type="EMBL" id="CAF1566358.1"/>
    </source>
</evidence>
<name>A0A815Y6X9_9BILA</name>
<dbReference type="EMBL" id="CAJOBE010030679">
    <property type="protein sequence ID" value="CAF4290081.1"/>
    <property type="molecule type" value="Genomic_DNA"/>
</dbReference>
<dbReference type="AlphaFoldDB" id="A0A815Y6X9"/>
<reference evidence="1" key="1">
    <citation type="submission" date="2021-02" db="EMBL/GenBank/DDBJ databases">
        <authorList>
            <person name="Nowell W R."/>
        </authorList>
    </citation>
    <scope>NUCLEOTIDE SEQUENCE</scope>
</reference>
<organism evidence="1 3">
    <name type="scientific">Rotaria sordida</name>
    <dbReference type="NCBI Taxonomy" id="392033"/>
    <lineage>
        <taxon>Eukaryota</taxon>
        <taxon>Metazoa</taxon>
        <taxon>Spiralia</taxon>
        <taxon>Gnathifera</taxon>
        <taxon>Rotifera</taxon>
        <taxon>Eurotatoria</taxon>
        <taxon>Bdelloidea</taxon>
        <taxon>Philodinida</taxon>
        <taxon>Philodinidae</taxon>
        <taxon>Rotaria</taxon>
    </lineage>
</organism>
<evidence type="ECO:0000313" key="2">
    <source>
        <dbReference type="EMBL" id="CAF4290081.1"/>
    </source>
</evidence>
<dbReference type="Pfam" id="PF09746">
    <property type="entry name" value="Membralin"/>
    <property type="match status" value="1"/>
</dbReference>
<dbReference type="EMBL" id="CAJNOU010013737">
    <property type="protein sequence ID" value="CAF1566358.1"/>
    <property type="molecule type" value="Genomic_DNA"/>
</dbReference>
<feature type="non-terminal residue" evidence="1">
    <location>
        <position position="1"/>
    </location>
</feature>